<dbReference type="SUPFAM" id="SSF90250">
    <property type="entry name" value="Troponin coil-coiled subunits"/>
    <property type="match status" value="1"/>
</dbReference>
<organism evidence="2 3">
    <name type="scientific">Ruminococcus flavefaciens</name>
    <dbReference type="NCBI Taxonomy" id="1265"/>
    <lineage>
        <taxon>Bacteria</taxon>
        <taxon>Bacillati</taxon>
        <taxon>Bacillota</taxon>
        <taxon>Clostridia</taxon>
        <taxon>Eubacteriales</taxon>
        <taxon>Oscillospiraceae</taxon>
        <taxon>Ruminococcus</taxon>
    </lineage>
</organism>
<reference evidence="2 3" key="1">
    <citation type="submission" date="2018-05" db="EMBL/GenBank/DDBJ databases">
        <title>The Hungate 1000. A catalogue of reference genomes from the rumen microbiome.</title>
        <authorList>
            <person name="Kelly W."/>
        </authorList>
    </citation>
    <scope>NUCLEOTIDE SEQUENCE [LARGE SCALE GENOMIC DNA]</scope>
    <source>
        <strain evidence="2 3">SAb67</strain>
    </source>
</reference>
<dbReference type="AlphaFoldDB" id="A0A315Y1T7"/>
<sequence length="92" mass="10408">MTDTDMLHMAALEKRCEELETRNAELEAKHWDECRQIAHYDNDIKSLKAQIADLKRCVKSLNSDYLTGYISALSAVEGMIDKNGGTDDENSK</sequence>
<protein>
    <submittedName>
        <fullName evidence="2">Uncharacterized protein</fullName>
    </submittedName>
</protein>
<dbReference type="EMBL" id="QGDI01000003">
    <property type="protein sequence ID" value="PWJ13940.1"/>
    <property type="molecule type" value="Genomic_DNA"/>
</dbReference>
<gene>
    <name evidence="2" type="ORF">IE37_00870</name>
</gene>
<dbReference type="Gene3D" id="1.20.5.350">
    <property type="match status" value="1"/>
</dbReference>
<evidence type="ECO:0000256" key="1">
    <source>
        <dbReference type="SAM" id="Coils"/>
    </source>
</evidence>
<accession>A0A315Y1T7</accession>
<evidence type="ECO:0000313" key="3">
    <source>
        <dbReference type="Proteomes" id="UP000245720"/>
    </source>
</evidence>
<proteinExistence type="predicted"/>
<name>A0A315Y1T7_RUMFL</name>
<dbReference type="Proteomes" id="UP000245720">
    <property type="component" value="Unassembled WGS sequence"/>
</dbReference>
<dbReference type="InterPro" id="IPR038077">
    <property type="entry name" value="Troponin_sf"/>
</dbReference>
<evidence type="ECO:0000313" key="2">
    <source>
        <dbReference type="EMBL" id="PWJ13940.1"/>
    </source>
</evidence>
<comment type="caution">
    <text evidence="2">The sequence shown here is derived from an EMBL/GenBank/DDBJ whole genome shotgun (WGS) entry which is preliminary data.</text>
</comment>
<dbReference type="RefSeq" id="WP_109725730.1">
    <property type="nucleotide sequence ID" value="NZ_QGDI01000003.1"/>
</dbReference>
<keyword evidence="1" id="KW-0175">Coiled coil</keyword>
<feature type="coiled-coil region" evidence="1">
    <location>
        <begin position="9"/>
        <end position="64"/>
    </location>
</feature>